<organism evidence="1 2">
    <name type="scientific">Povalibacter uvarum</name>
    <dbReference type="NCBI Taxonomy" id="732238"/>
    <lineage>
        <taxon>Bacteria</taxon>
        <taxon>Pseudomonadati</taxon>
        <taxon>Pseudomonadota</taxon>
        <taxon>Gammaproteobacteria</taxon>
        <taxon>Steroidobacterales</taxon>
        <taxon>Steroidobacteraceae</taxon>
        <taxon>Povalibacter</taxon>
    </lineage>
</organism>
<protein>
    <submittedName>
        <fullName evidence="1">Uncharacterized protein</fullName>
    </submittedName>
</protein>
<evidence type="ECO:0000313" key="1">
    <source>
        <dbReference type="EMBL" id="MBB6096183.1"/>
    </source>
</evidence>
<proteinExistence type="predicted"/>
<dbReference type="AlphaFoldDB" id="A0A841HTR2"/>
<accession>A0A841HTR2</accession>
<keyword evidence="2" id="KW-1185">Reference proteome</keyword>
<evidence type="ECO:0000313" key="2">
    <source>
        <dbReference type="Proteomes" id="UP000588068"/>
    </source>
</evidence>
<dbReference type="Proteomes" id="UP000588068">
    <property type="component" value="Unassembled WGS sequence"/>
</dbReference>
<sequence>MDSRFCRSEGTPHSVIPAKAGIHLVFRGGLKAWTPAFEGVTKPFAGATD</sequence>
<name>A0A841HTR2_9GAMM</name>
<dbReference type="EMBL" id="JACHHZ010000007">
    <property type="protein sequence ID" value="MBB6096183.1"/>
    <property type="molecule type" value="Genomic_DNA"/>
</dbReference>
<reference evidence="1 2" key="1">
    <citation type="submission" date="2020-08" db="EMBL/GenBank/DDBJ databases">
        <title>Genomic Encyclopedia of Type Strains, Phase IV (KMG-IV): sequencing the most valuable type-strain genomes for metagenomic binning, comparative biology and taxonomic classification.</title>
        <authorList>
            <person name="Goeker M."/>
        </authorList>
    </citation>
    <scope>NUCLEOTIDE SEQUENCE [LARGE SCALE GENOMIC DNA]</scope>
    <source>
        <strain evidence="1 2">DSM 26723</strain>
    </source>
</reference>
<gene>
    <name evidence="1" type="ORF">HNQ60_005105</name>
</gene>
<comment type="caution">
    <text evidence="1">The sequence shown here is derived from an EMBL/GenBank/DDBJ whole genome shotgun (WGS) entry which is preliminary data.</text>
</comment>